<feature type="signal peptide" evidence="2">
    <location>
        <begin position="1"/>
        <end position="24"/>
    </location>
</feature>
<dbReference type="EMBL" id="MHIG01000021">
    <property type="protein sequence ID" value="OGY46888.1"/>
    <property type="molecule type" value="Genomic_DNA"/>
</dbReference>
<dbReference type="AlphaFoldDB" id="A0A1G1Y3L1"/>
<dbReference type="Proteomes" id="UP000178385">
    <property type="component" value="Unassembled WGS sequence"/>
</dbReference>
<keyword evidence="1" id="KW-0812">Transmembrane</keyword>
<reference evidence="3 4" key="1">
    <citation type="journal article" date="2016" name="Nat. Commun.">
        <title>Thousands of microbial genomes shed light on interconnected biogeochemical processes in an aquifer system.</title>
        <authorList>
            <person name="Anantharaman K."/>
            <person name="Brown C.T."/>
            <person name="Hug L.A."/>
            <person name="Sharon I."/>
            <person name="Castelle C.J."/>
            <person name="Probst A.J."/>
            <person name="Thomas B.C."/>
            <person name="Singh A."/>
            <person name="Wilkins M.J."/>
            <person name="Karaoz U."/>
            <person name="Brodie E.L."/>
            <person name="Williams K.H."/>
            <person name="Hubbard S.S."/>
            <person name="Banfield J.F."/>
        </authorList>
    </citation>
    <scope>NUCLEOTIDE SEQUENCE [LARGE SCALE GENOMIC DNA]</scope>
</reference>
<feature type="transmembrane region" description="Helical" evidence="1">
    <location>
        <begin position="84"/>
        <end position="111"/>
    </location>
</feature>
<evidence type="ECO:0000256" key="2">
    <source>
        <dbReference type="SAM" id="SignalP"/>
    </source>
</evidence>
<gene>
    <name evidence="3" type="ORF">A2840_01465</name>
</gene>
<keyword evidence="1" id="KW-0472">Membrane</keyword>
<proteinExistence type="predicted"/>
<evidence type="ECO:0000313" key="4">
    <source>
        <dbReference type="Proteomes" id="UP000178385"/>
    </source>
</evidence>
<name>A0A1G1Y3L1_9BACT</name>
<sequence length="358" mass="38507">MARSKIKKIIIAVAIIALSTTAVGVGSQTVVNAQTELRPDLQIKIGGWGQASDFADTVQTKCESGGSSIDCIKIQWIGQYIGAIYQYGISAAVILAIVSVMIGGFLWLVSAGSPDKVGRAKEFITAAIFGLVIALFSYLILQTVNPRLVASEPITAPIVPNLTEVCCEIGRVGSGIFKSEFNPEGICTEGRKVDCTMLKDDSAGCCVFISTPTNKYYCQHLPEVSCVSQPNKTKLTFSKGIDCRDIQQCVGNNGELASCSIIGQKCAPGAECYGTGPLDQNCFSCKPLGESCVNISGIGRNPCCPTSGAECDLFNVNNSVETLYALWKLSKPAMPWTRFREIYQDWDKLDATPFCLRQ</sequence>
<keyword evidence="2" id="KW-0732">Signal</keyword>
<feature type="chain" id="PRO_5009581459" evidence="2">
    <location>
        <begin position="25"/>
        <end position="358"/>
    </location>
</feature>
<organism evidence="3 4">
    <name type="scientific">Candidatus Buchananbacteria bacterium RIFCSPHIGHO2_01_FULL_47_11b</name>
    <dbReference type="NCBI Taxonomy" id="1797537"/>
    <lineage>
        <taxon>Bacteria</taxon>
        <taxon>Candidatus Buchananiibacteriota</taxon>
    </lineage>
</organism>
<feature type="transmembrane region" description="Helical" evidence="1">
    <location>
        <begin position="123"/>
        <end position="141"/>
    </location>
</feature>
<protein>
    <submittedName>
        <fullName evidence="3">Uncharacterized protein</fullName>
    </submittedName>
</protein>
<keyword evidence="1" id="KW-1133">Transmembrane helix</keyword>
<evidence type="ECO:0000313" key="3">
    <source>
        <dbReference type="EMBL" id="OGY46888.1"/>
    </source>
</evidence>
<comment type="caution">
    <text evidence="3">The sequence shown here is derived from an EMBL/GenBank/DDBJ whole genome shotgun (WGS) entry which is preliminary data.</text>
</comment>
<accession>A0A1G1Y3L1</accession>
<evidence type="ECO:0000256" key="1">
    <source>
        <dbReference type="SAM" id="Phobius"/>
    </source>
</evidence>